<dbReference type="SUPFAM" id="SSF48452">
    <property type="entry name" value="TPR-like"/>
    <property type="match status" value="2"/>
</dbReference>
<dbReference type="GO" id="GO:0006355">
    <property type="term" value="P:regulation of DNA-templated transcription"/>
    <property type="evidence" value="ECO:0007669"/>
    <property type="project" value="InterPro"/>
</dbReference>
<dbReference type="Proteomes" id="UP000319732">
    <property type="component" value="Unassembled WGS sequence"/>
</dbReference>
<dbReference type="PROSITE" id="PS50043">
    <property type="entry name" value="HTH_LUXR_2"/>
    <property type="match status" value="1"/>
</dbReference>
<feature type="domain" description="HTH luxR-type" evidence="4">
    <location>
        <begin position="12"/>
        <end position="77"/>
    </location>
</feature>
<dbReference type="InterPro" id="IPR019734">
    <property type="entry name" value="TPR_rpt"/>
</dbReference>
<comment type="caution">
    <text evidence="5">The sequence shown here is derived from an EMBL/GenBank/DDBJ whole genome shotgun (WGS) entry which is preliminary data.</text>
</comment>
<dbReference type="Gene3D" id="1.10.10.10">
    <property type="entry name" value="Winged helix-like DNA-binding domain superfamily/Winged helix DNA-binding domain"/>
    <property type="match status" value="1"/>
</dbReference>
<protein>
    <recommendedName>
        <fullName evidence="4">HTH luxR-type domain-containing protein</fullName>
    </recommendedName>
</protein>
<evidence type="ECO:0000256" key="3">
    <source>
        <dbReference type="PROSITE-ProRule" id="PRU00339"/>
    </source>
</evidence>
<dbReference type="AlphaFoldDB" id="A0A545T267"/>
<dbReference type="InterPro" id="IPR036388">
    <property type="entry name" value="WH-like_DNA-bd_sf"/>
</dbReference>
<evidence type="ECO:0000313" key="6">
    <source>
        <dbReference type="Proteomes" id="UP000319732"/>
    </source>
</evidence>
<dbReference type="InterPro" id="IPR016032">
    <property type="entry name" value="Sig_transdc_resp-reg_C-effctor"/>
</dbReference>
<dbReference type="SMART" id="SM00028">
    <property type="entry name" value="TPR"/>
    <property type="match status" value="3"/>
</dbReference>
<name>A0A545T267_9GAMM</name>
<accession>A0A545T267</accession>
<evidence type="ECO:0000313" key="5">
    <source>
        <dbReference type="EMBL" id="TQV71328.1"/>
    </source>
</evidence>
<dbReference type="EMBL" id="VHSG01000021">
    <property type="protein sequence ID" value="TQV71328.1"/>
    <property type="molecule type" value="Genomic_DNA"/>
</dbReference>
<dbReference type="InterPro" id="IPR000792">
    <property type="entry name" value="Tscrpt_reg_LuxR_C"/>
</dbReference>
<dbReference type="Gene3D" id="1.25.40.10">
    <property type="entry name" value="Tetratricopeptide repeat domain"/>
    <property type="match status" value="2"/>
</dbReference>
<dbReference type="PRINTS" id="PR00038">
    <property type="entry name" value="HTHLUXR"/>
</dbReference>
<sequence length="552" mass="61287">MAYGRAMDTALQSLQTAALTGRQREILSLVAKGFTNVDIGELLGIARGTVKNHVATIIERLEVSNRTEASTLFLQAELQSKNGGQTSRRHGPRIAVLPFRSAGTETCRRYVAQGLGEAIIQVLTNAHRLQVLAPESPRRLQEMGLRRAAIGRQLQATHIVQGLITFSGEQLRIRISVYDCADDSELLVSEYPCTLQQVFTTQAAIAAAIAARLKAAPAEDSACPSTAHTEAAHAFWRGRFFWNKRTPEDIVSSLELFQQSINASADFTLAYVGIADACHQLGMYTGMPTADIFQKARDAAQAAVQLDQQSAQAQTSLAYSHMVFDWDFERAEQGFRRALDLDENYSWGYAWHSYLCMLQCRFDEALALVLRAQDLDPLSAPLYIHVGHVYRSRGLYDQAIAELERCIEMEPLNIRALGWLAATHAEVGQFSIAEKYIQRAIELSRRHPHLLAVLGYIYGRMGESGRQQALLDELQRRTESEFISPLFPAMCLVAGSDHAAAMGYIERALQQRAPMLLHWLCDPMFRHLSDQPGYRQVAEALGLPVIAGQSGL</sequence>
<dbReference type="Pfam" id="PF13181">
    <property type="entry name" value="TPR_8"/>
    <property type="match status" value="1"/>
</dbReference>
<evidence type="ECO:0000256" key="2">
    <source>
        <dbReference type="ARBA" id="ARBA00022803"/>
    </source>
</evidence>
<dbReference type="InterPro" id="IPR011990">
    <property type="entry name" value="TPR-like_helical_dom_sf"/>
</dbReference>
<evidence type="ECO:0000256" key="1">
    <source>
        <dbReference type="ARBA" id="ARBA00022737"/>
    </source>
</evidence>
<keyword evidence="1" id="KW-0677">Repeat</keyword>
<dbReference type="PANTHER" id="PTHR44186">
    <property type="match status" value="1"/>
</dbReference>
<dbReference type="OrthoDB" id="549777at2"/>
<feature type="repeat" description="TPR" evidence="3">
    <location>
        <begin position="380"/>
        <end position="413"/>
    </location>
</feature>
<organism evidence="5 6">
    <name type="scientific">Exilibacterium tricleocarpae</name>
    <dbReference type="NCBI Taxonomy" id="2591008"/>
    <lineage>
        <taxon>Bacteria</taxon>
        <taxon>Pseudomonadati</taxon>
        <taxon>Pseudomonadota</taxon>
        <taxon>Gammaproteobacteria</taxon>
        <taxon>Cellvibrionales</taxon>
        <taxon>Cellvibrionaceae</taxon>
        <taxon>Exilibacterium</taxon>
    </lineage>
</organism>
<keyword evidence="2 3" id="KW-0802">TPR repeat</keyword>
<reference evidence="5 6" key="1">
    <citation type="submission" date="2019-06" db="EMBL/GenBank/DDBJ databases">
        <title>Whole genome sequence for Cellvibrionaceae sp. R142.</title>
        <authorList>
            <person name="Wang G."/>
        </authorList>
    </citation>
    <scope>NUCLEOTIDE SEQUENCE [LARGE SCALE GENOMIC DNA]</scope>
    <source>
        <strain evidence="5 6">R142</strain>
    </source>
</reference>
<dbReference type="SMART" id="SM00421">
    <property type="entry name" value="HTH_LUXR"/>
    <property type="match status" value="1"/>
</dbReference>
<dbReference type="GO" id="GO:0003677">
    <property type="term" value="F:DNA binding"/>
    <property type="evidence" value="ECO:0007669"/>
    <property type="project" value="InterPro"/>
</dbReference>
<dbReference type="PANTHER" id="PTHR44186:SF1">
    <property type="entry name" value="BARDET-BIEDL SYNDROME 4 PROTEIN"/>
    <property type="match status" value="1"/>
</dbReference>
<evidence type="ECO:0000259" key="4">
    <source>
        <dbReference type="PROSITE" id="PS50043"/>
    </source>
</evidence>
<proteinExistence type="predicted"/>
<dbReference type="CDD" id="cd06170">
    <property type="entry name" value="LuxR_C_like"/>
    <property type="match status" value="1"/>
</dbReference>
<keyword evidence="6" id="KW-1185">Reference proteome</keyword>
<dbReference type="Pfam" id="PF00196">
    <property type="entry name" value="GerE"/>
    <property type="match status" value="1"/>
</dbReference>
<gene>
    <name evidence="5" type="ORF">FKG94_19635</name>
</gene>
<dbReference type="SUPFAM" id="SSF46894">
    <property type="entry name" value="C-terminal effector domain of the bipartite response regulators"/>
    <property type="match status" value="1"/>
</dbReference>
<dbReference type="Gene3D" id="3.40.50.10070">
    <property type="entry name" value="TolB, N-terminal domain"/>
    <property type="match status" value="1"/>
</dbReference>
<dbReference type="PROSITE" id="PS50005">
    <property type="entry name" value="TPR"/>
    <property type="match status" value="1"/>
</dbReference>